<accession>A0A0C3HJV9</accession>
<dbReference type="GO" id="GO:1990429">
    <property type="term" value="C:peroxisomal importomer complex"/>
    <property type="evidence" value="ECO:0007669"/>
    <property type="project" value="TreeGrafter"/>
</dbReference>
<evidence type="ECO:0000256" key="8">
    <source>
        <dbReference type="SAM" id="MobiDB-lite"/>
    </source>
</evidence>
<dbReference type="Proteomes" id="UP000054321">
    <property type="component" value="Unassembled WGS sequence"/>
</dbReference>
<evidence type="ECO:0000256" key="7">
    <source>
        <dbReference type="RuleBase" id="RU367032"/>
    </source>
</evidence>
<dbReference type="STRING" id="913774.A0A0C3HJV9"/>
<evidence type="ECO:0000259" key="9">
    <source>
        <dbReference type="Pfam" id="PF04695"/>
    </source>
</evidence>
<feature type="compositionally biased region" description="Polar residues" evidence="8">
    <location>
        <begin position="23"/>
        <end position="37"/>
    </location>
</feature>
<feature type="compositionally biased region" description="Pro residues" evidence="8">
    <location>
        <begin position="104"/>
        <end position="121"/>
    </location>
</feature>
<keyword evidence="7" id="KW-0813">Transport</keyword>
<feature type="region of interest" description="Disordered" evidence="8">
    <location>
        <begin position="221"/>
        <end position="261"/>
    </location>
</feature>
<organism evidence="10 11">
    <name type="scientific">Oidiodendron maius (strain Zn)</name>
    <dbReference type="NCBI Taxonomy" id="913774"/>
    <lineage>
        <taxon>Eukaryota</taxon>
        <taxon>Fungi</taxon>
        <taxon>Dikarya</taxon>
        <taxon>Ascomycota</taxon>
        <taxon>Pezizomycotina</taxon>
        <taxon>Leotiomycetes</taxon>
        <taxon>Leotiomycetes incertae sedis</taxon>
        <taxon>Myxotrichaceae</taxon>
        <taxon>Oidiodendron</taxon>
    </lineage>
</organism>
<feature type="region of interest" description="Disordered" evidence="8">
    <location>
        <begin position="1"/>
        <end position="42"/>
    </location>
</feature>
<dbReference type="InterPro" id="IPR025655">
    <property type="entry name" value="PEX14"/>
</dbReference>
<keyword evidence="7" id="KW-0653">Protein transport</keyword>
<reference evidence="11" key="2">
    <citation type="submission" date="2015-01" db="EMBL/GenBank/DDBJ databases">
        <title>Evolutionary Origins and Diversification of the Mycorrhizal Mutualists.</title>
        <authorList>
            <consortium name="DOE Joint Genome Institute"/>
            <consortium name="Mycorrhizal Genomics Consortium"/>
            <person name="Kohler A."/>
            <person name="Kuo A."/>
            <person name="Nagy L.G."/>
            <person name="Floudas D."/>
            <person name="Copeland A."/>
            <person name="Barry K.W."/>
            <person name="Cichocki N."/>
            <person name="Veneault-Fourrey C."/>
            <person name="LaButti K."/>
            <person name="Lindquist E.A."/>
            <person name="Lipzen A."/>
            <person name="Lundell T."/>
            <person name="Morin E."/>
            <person name="Murat C."/>
            <person name="Riley R."/>
            <person name="Ohm R."/>
            <person name="Sun H."/>
            <person name="Tunlid A."/>
            <person name="Henrissat B."/>
            <person name="Grigoriev I.V."/>
            <person name="Hibbett D.S."/>
            <person name="Martin F."/>
        </authorList>
    </citation>
    <scope>NUCLEOTIDE SEQUENCE [LARGE SCALE GENOMIC DNA]</scope>
    <source>
        <strain evidence="11">Zn</strain>
    </source>
</reference>
<feature type="domain" description="Peroxisome membrane anchor protein Pex14p N-terminal" evidence="9">
    <location>
        <begin position="37"/>
        <end position="80"/>
    </location>
</feature>
<feature type="compositionally biased region" description="Low complexity" evidence="8">
    <location>
        <begin position="87"/>
        <end position="103"/>
    </location>
</feature>
<evidence type="ECO:0000256" key="1">
    <source>
        <dbReference type="ARBA" id="ARBA00005443"/>
    </source>
</evidence>
<comment type="subcellular location">
    <subcellularLocation>
        <location evidence="6 7">Peroxisome membrane</location>
    </subcellularLocation>
</comment>
<dbReference type="GO" id="GO:0005102">
    <property type="term" value="F:signaling receptor binding"/>
    <property type="evidence" value="ECO:0007669"/>
    <property type="project" value="TreeGrafter"/>
</dbReference>
<dbReference type="AlphaFoldDB" id="A0A0C3HJV9"/>
<feature type="compositionally biased region" description="Acidic residues" evidence="8">
    <location>
        <begin position="222"/>
        <end position="231"/>
    </location>
</feature>
<reference evidence="10 11" key="1">
    <citation type="submission" date="2014-04" db="EMBL/GenBank/DDBJ databases">
        <authorList>
            <consortium name="DOE Joint Genome Institute"/>
            <person name="Kuo A."/>
            <person name="Martino E."/>
            <person name="Perotto S."/>
            <person name="Kohler A."/>
            <person name="Nagy L.G."/>
            <person name="Floudas D."/>
            <person name="Copeland A."/>
            <person name="Barry K.W."/>
            <person name="Cichocki N."/>
            <person name="Veneault-Fourrey C."/>
            <person name="LaButti K."/>
            <person name="Lindquist E.A."/>
            <person name="Lipzen A."/>
            <person name="Lundell T."/>
            <person name="Morin E."/>
            <person name="Murat C."/>
            <person name="Sun H."/>
            <person name="Tunlid A."/>
            <person name="Henrissat B."/>
            <person name="Grigoriev I.V."/>
            <person name="Hibbett D.S."/>
            <person name="Martin F."/>
            <person name="Nordberg H.P."/>
            <person name="Cantor M.N."/>
            <person name="Hua S.X."/>
        </authorList>
    </citation>
    <scope>NUCLEOTIDE SEQUENCE [LARGE SCALE GENOMIC DNA]</scope>
    <source>
        <strain evidence="10 11">Zn</strain>
    </source>
</reference>
<dbReference type="GO" id="GO:0016560">
    <property type="term" value="P:protein import into peroxisome matrix, docking"/>
    <property type="evidence" value="ECO:0007669"/>
    <property type="project" value="UniProtKB-UniRule"/>
</dbReference>
<proteinExistence type="inferred from homology"/>
<keyword evidence="3 7" id="KW-0576">Peroxisome</keyword>
<dbReference type="GO" id="GO:0005778">
    <property type="term" value="C:peroxisomal membrane"/>
    <property type="evidence" value="ECO:0007669"/>
    <property type="project" value="UniProtKB-SubCell"/>
</dbReference>
<dbReference type="HOGENOM" id="CLU_044743_0_0_1"/>
<dbReference type="InterPro" id="IPR036388">
    <property type="entry name" value="WH-like_DNA-bd_sf"/>
</dbReference>
<name>A0A0C3HJV9_OIDMZ</name>
<keyword evidence="7" id="KW-0472">Membrane</keyword>
<dbReference type="InParanoid" id="A0A0C3HJV9"/>
<dbReference type="InterPro" id="IPR006785">
    <property type="entry name" value="Pex14_N"/>
</dbReference>
<evidence type="ECO:0000256" key="2">
    <source>
        <dbReference type="ARBA" id="ARBA00023010"/>
    </source>
</evidence>
<protein>
    <recommendedName>
        <fullName evidence="4 7">Peroxisomal membrane protein PEX14</fullName>
    </recommendedName>
    <alternativeName>
        <fullName evidence="5 7">Peroxin-14</fullName>
    </alternativeName>
</protein>
<dbReference type="PANTHER" id="PTHR23058">
    <property type="entry name" value="PEROXISOMAL MEMBRANE PROTEIN PEX14"/>
    <property type="match status" value="1"/>
</dbReference>
<dbReference type="EMBL" id="KN832874">
    <property type="protein sequence ID" value="KIN02597.1"/>
    <property type="molecule type" value="Genomic_DNA"/>
</dbReference>
<sequence length="355" mass="38743">MSNSDPSQKNSVVPSRHAELKNTAPTEGDSQPQSPSRANLIDQAKKFLEEEEVRNASTDQKISFLESKGLNNEEIQSLIGITRHPDASAPAPSTDSPSSLQPRPTYPDPPSSSPPPPPRSTPPVITYPEFLTTPQQPTPLVTLSRLRTTLYIFGALSALLYGTNNYLITPMLASLTESRHSLASTASSNLSKLISKLEAVVSEIPSQIAHEDALKYINTNHDDEESDEDPTEMFHRDFGVQTSPPVSPRPGSASSANPIDKQETSLKSLSNRISNLLNISMSEGKEVSNLSTTANGLTDYLEDLVYVQPHRYGREGFGEMMKDTEDDEIGKVKAGIRSVKGVMLSTRSFPLVARR</sequence>
<keyword evidence="11" id="KW-1185">Reference proteome</keyword>
<evidence type="ECO:0000256" key="6">
    <source>
        <dbReference type="ARBA" id="ARBA00046271"/>
    </source>
</evidence>
<keyword evidence="2" id="KW-0811">Translocation</keyword>
<comment type="function">
    <text evidence="7">Component of the PEX13-PEX14 docking complex, a translocon channel that specifically mediates the import of peroxisomal cargo proteins bound to PEX5 receptor. The PEX13-PEX14 docking complex forms a large import pore which can be opened to a diameter of about 9 nm. Mechanistically, PEX5 receptor along with cargo proteins associates with the PEX14 subunit of the PEX13-PEX14 docking complex in the cytosol, leading to the insertion of the receptor into the organelle membrane with the concomitant translocation of the cargo into the peroxisome matrix.</text>
</comment>
<evidence type="ECO:0000313" key="10">
    <source>
        <dbReference type="EMBL" id="KIN02597.1"/>
    </source>
</evidence>
<dbReference type="OrthoDB" id="441517at2759"/>
<feature type="compositionally biased region" description="Polar residues" evidence="8">
    <location>
        <begin position="1"/>
        <end position="13"/>
    </location>
</feature>
<evidence type="ECO:0000313" key="11">
    <source>
        <dbReference type="Proteomes" id="UP000054321"/>
    </source>
</evidence>
<gene>
    <name evidence="10" type="ORF">OIDMADRAFT_143903</name>
</gene>
<dbReference type="PANTHER" id="PTHR23058:SF5">
    <property type="entry name" value="PEROXISOMAL MEMBRANE PROTEIN PEX14"/>
    <property type="match status" value="1"/>
</dbReference>
<feature type="region of interest" description="Disordered" evidence="8">
    <location>
        <begin position="84"/>
        <end position="124"/>
    </location>
</feature>
<dbReference type="Gene3D" id="1.10.10.10">
    <property type="entry name" value="Winged helix-like DNA-binding domain superfamily/Winged helix DNA-binding domain"/>
    <property type="match status" value="1"/>
</dbReference>
<comment type="similarity">
    <text evidence="1 7">Belongs to the peroxin-14 family.</text>
</comment>
<evidence type="ECO:0000256" key="3">
    <source>
        <dbReference type="ARBA" id="ARBA00023140"/>
    </source>
</evidence>
<evidence type="ECO:0000256" key="4">
    <source>
        <dbReference type="ARBA" id="ARBA00029502"/>
    </source>
</evidence>
<evidence type="ECO:0000256" key="5">
    <source>
        <dbReference type="ARBA" id="ARBA00029691"/>
    </source>
</evidence>
<dbReference type="Pfam" id="PF04695">
    <property type="entry name" value="Pex14_N"/>
    <property type="match status" value="1"/>
</dbReference>